<feature type="transmembrane region" description="Helical" evidence="7">
    <location>
        <begin position="293"/>
        <end position="317"/>
    </location>
</feature>
<dbReference type="InterPro" id="IPR003838">
    <property type="entry name" value="ABC3_permease_C"/>
</dbReference>
<accession>A0A1G1VEY7</accession>
<gene>
    <name evidence="10" type="ORF">A3A77_02740</name>
</gene>
<evidence type="ECO:0000256" key="5">
    <source>
        <dbReference type="ARBA" id="ARBA00023136"/>
    </source>
</evidence>
<dbReference type="PANTHER" id="PTHR30572:SF4">
    <property type="entry name" value="ABC TRANSPORTER PERMEASE YTRF"/>
    <property type="match status" value="1"/>
</dbReference>
<name>A0A1G1VEY7_9BACT</name>
<feature type="transmembrane region" description="Helical" evidence="7">
    <location>
        <begin position="377"/>
        <end position="399"/>
    </location>
</feature>
<proteinExistence type="inferred from homology"/>
<evidence type="ECO:0000256" key="2">
    <source>
        <dbReference type="ARBA" id="ARBA00022475"/>
    </source>
</evidence>
<dbReference type="AlphaFoldDB" id="A0A1G1VEY7"/>
<dbReference type="GO" id="GO:0005886">
    <property type="term" value="C:plasma membrane"/>
    <property type="evidence" value="ECO:0007669"/>
    <property type="project" value="UniProtKB-SubCell"/>
</dbReference>
<evidence type="ECO:0008006" key="12">
    <source>
        <dbReference type="Google" id="ProtNLM"/>
    </source>
</evidence>
<evidence type="ECO:0000256" key="6">
    <source>
        <dbReference type="ARBA" id="ARBA00038076"/>
    </source>
</evidence>
<comment type="similarity">
    <text evidence="6">Belongs to the ABC-4 integral membrane protein family.</text>
</comment>
<comment type="subcellular location">
    <subcellularLocation>
        <location evidence="1">Cell membrane</location>
        <topology evidence="1">Multi-pass membrane protein</topology>
    </subcellularLocation>
</comment>
<comment type="caution">
    <text evidence="10">The sequence shown here is derived from an EMBL/GenBank/DDBJ whole genome shotgun (WGS) entry which is preliminary data.</text>
</comment>
<dbReference type="PANTHER" id="PTHR30572">
    <property type="entry name" value="MEMBRANE COMPONENT OF TRANSPORTER-RELATED"/>
    <property type="match status" value="1"/>
</dbReference>
<dbReference type="InterPro" id="IPR050250">
    <property type="entry name" value="Macrolide_Exporter_MacB"/>
</dbReference>
<protein>
    <recommendedName>
        <fullName evidence="12">Multidrug ABC transporter substrate-binding protein</fullName>
    </recommendedName>
</protein>
<dbReference type="Pfam" id="PF02687">
    <property type="entry name" value="FtsX"/>
    <property type="match status" value="1"/>
</dbReference>
<keyword evidence="2" id="KW-1003">Cell membrane</keyword>
<evidence type="ECO:0000256" key="3">
    <source>
        <dbReference type="ARBA" id="ARBA00022692"/>
    </source>
</evidence>
<feature type="domain" description="MacB-like periplasmic core" evidence="9">
    <location>
        <begin position="21"/>
        <end position="253"/>
    </location>
</feature>
<evidence type="ECO:0000259" key="8">
    <source>
        <dbReference type="Pfam" id="PF02687"/>
    </source>
</evidence>
<evidence type="ECO:0000256" key="1">
    <source>
        <dbReference type="ARBA" id="ARBA00004651"/>
    </source>
</evidence>
<evidence type="ECO:0000256" key="7">
    <source>
        <dbReference type="SAM" id="Phobius"/>
    </source>
</evidence>
<feature type="transmembrane region" description="Helical" evidence="7">
    <location>
        <begin position="338"/>
        <end position="371"/>
    </location>
</feature>
<keyword evidence="5 7" id="KW-0472">Membrane</keyword>
<feature type="transmembrane region" description="Helical" evidence="7">
    <location>
        <begin position="21"/>
        <end position="42"/>
    </location>
</feature>
<keyword evidence="3 7" id="KW-0812">Transmembrane</keyword>
<dbReference type="Pfam" id="PF12704">
    <property type="entry name" value="MacB_PCD"/>
    <property type="match status" value="1"/>
</dbReference>
<evidence type="ECO:0000256" key="4">
    <source>
        <dbReference type="ARBA" id="ARBA00022989"/>
    </source>
</evidence>
<feature type="domain" description="ABC3 transporter permease C-terminal" evidence="8">
    <location>
        <begin position="297"/>
        <end position="409"/>
    </location>
</feature>
<dbReference type="EMBL" id="MHCC01000010">
    <property type="protein sequence ID" value="OGY13772.1"/>
    <property type="molecule type" value="Genomic_DNA"/>
</dbReference>
<evidence type="ECO:0000313" key="11">
    <source>
        <dbReference type="Proteomes" id="UP000178659"/>
    </source>
</evidence>
<keyword evidence="4 7" id="KW-1133">Transmembrane helix</keyword>
<evidence type="ECO:0000313" key="10">
    <source>
        <dbReference type="EMBL" id="OGY13772.1"/>
    </source>
</evidence>
<dbReference type="Proteomes" id="UP000178659">
    <property type="component" value="Unassembled WGS sequence"/>
</dbReference>
<sequence length="416" mass="43248">MEYTEIITEAIGTLTVNKLRTGLATLGIVIGIGSVIALVSLGQAGQQAVESQIQSLGSNLLTVSPGSTSQGGIRSAAGGATTLTLADAEAISTSPQITTIEKVSPEYTSRTQVTTGRTNTNTQVIGVTPTYAEIRNITLASGNFISEQQVNSIAKVAVLGPTVVTNLFGEGANSPRFAGEAGPIGQTIRINGQTLTIIGITNSKGGTGFQNQDDIVWVPLSTAQKQLFGADHVTSIALEAKNPDVMVDAQNEVGYLLLARHKLSDPAQADFSIFSQQDILGAASQITGTFTALLSGIAAISLLVGGIGIMNIMLVTVTERTREIGLRKALGAKKKVIITQFLIESIILTFVGGVIGMVLGIGISFVASSFINLPFTLSSSSVLLAIGVSASIGILFGWYPAQKAANLQPIEALRYE</sequence>
<reference evidence="10 11" key="1">
    <citation type="journal article" date="2016" name="Nat. Commun.">
        <title>Thousands of microbial genomes shed light on interconnected biogeochemical processes in an aquifer system.</title>
        <authorList>
            <person name="Anantharaman K."/>
            <person name="Brown C.T."/>
            <person name="Hug L.A."/>
            <person name="Sharon I."/>
            <person name="Castelle C.J."/>
            <person name="Probst A.J."/>
            <person name="Thomas B.C."/>
            <person name="Singh A."/>
            <person name="Wilkins M.J."/>
            <person name="Karaoz U."/>
            <person name="Brodie E.L."/>
            <person name="Williams K.H."/>
            <person name="Hubbard S.S."/>
            <person name="Banfield J.F."/>
        </authorList>
    </citation>
    <scope>NUCLEOTIDE SEQUENCE [LARGE SCALE GENOMIC DNA]</scope>
</reference>
<organism evidence="10 11">
    <name type="scientific">Candidatus Blackburnbacteria bacterium RIFCSPLOWO2_01_FULL_40_20</name>
    <dbReference type="NCBI Taxonomy" id="1797519"/>
    <lineage>
        <taxon>Bacteria</taxon>
        <taxon>Candidatus Blackburniibacteriota</taxon>
    </lineage>
</organism>
<dbReference type="GO" id="GO:0022857">
    <property type="term" value="F:transmembrane transporter activity"/>
    <property type="evidence" value="ECO:0007669"/>
    <property type="project" value="TreeGrafter"/>
</dbReference>
<evidence type="ECO:0000259" key="9">
    <source>
        <dbReference type="Pfam" id="PF12704"/>
    </source>
</evidence>
<dbReference type="InterPro" id="IPR025857">
    <property type="entry name" value="MacB_PCD"/>
</dbReference>